<keyword evidence="5" id="KW-1185">Reference proteome</keyword>
<evidence type="ECO:0000313" key="5">
    <source>
        <dbReference type="Proteomes" id="UP001642540"/>
    </source>
</evidence>
<evidence type="ECO:0000256" key="1">
    <source>
        <dbReference type="ARBA" id="ARBA00006069"/>
    </source>
</evidence>
<feature type="region of interest" description="Disordered" evidence="3">
    <location>
        <begin position="373"/>
        <end position="417"/>
    </location>
</feature>
<feature type="compositionally biased region" description="Basic and acidic residues" evidence="3">
    <location>
        <begin position="636"/>
        <end position="648"/>
    </location>
</feature>
<comment type="caution">
    <text evidence="4">The sequence shown here is derived from an EMBL/GenBank/DDBJ whole genome shotgun (WGS) entry which is preliminary data.</text>
</comment>
<feature type="compositionally biased region" description="Basic residues" evidence="3">
    <location>
        <begin position="575"/>
        <end position="585"/>
    </location>
</feature>
<organism evidence="4 5">
    <name type="scientific">Orchesella dallaii</name>
    <dbReference type="NCBI Taxonomy" id="48710"/>
    <lineage>
        <taxon>Eukaryota</taxon>
        <taxon>Metazoa</taxon>
        <taxon>Ecdysozoa</taxon>
        <taxon>Arthropoda</taxon>
        <taxon>Hexapoda</taxon>
        <taxon>Collembola</taxon>
        <taxon>Entomobryomorpha</taxon>
        <taxon>Entomobryoidea</taxon>
        <taxon>Orchesellidae</taxon>
        <taxon>Orchesellinae</taxon>
        <taxon>Orchesella</taxon>
    </lineage>
</organism>
<feature type="compositionally biased region" description="Acidic residues" evidence="3">
    <location>
        <begin position="509"/>
        <end position="519"/>
    </location>
</feature>
<evidence type="ECO:0000313" key="4">
    <source>
        <dbReference type="EMBL" id="CAL8081724.1"/>
    </source>
</evidence>
<evidence type="ECO:0000256" key="3">
    <source>
        <dbReference type="SAM" id="MobiDB-lite"/>
    </source>
</evidence>
<feature type="compositionally biased region" description="Low complexity" evidence="3">
    <location>
        <begin position="602"/>
        <end position="611"/>
    </location>
</feature>
<reference evidence="4 5" key="1">
    <citation type="submission" date="2024-08" db="EMBL/GenBank/DDBJ databases">
        <authorList>
            <person name="Cucini C."/>
            <person name="Frati F."/>
        </authorList>
    </citation>
    <scope>NUCLEOTIDE SEQUENCE [LARGE SCALE GENOMIC DNA]</scope>
</reference>
<feature type="compositionally biased region" description="Acidic residues" evidence="3">
    <location>
        <begin position="659"/>
        <end position="670"/>
    </location>
</feature>
<feature type="compositionally biased region" description="Basic and acidic residues" evidence="3">
    <location>
        <begin position="299"/>
        <end position="315"/>
    </location>
</feature>
<feature type="compositionally biased region" description="Basic and acidic residues" evidence="3">
    <location>
        <begin position="132"/>
        <end position="142"/>
    </location>
</feature>
<dbReference type="InterPro" id="IPR019416">
    <property type="entry name" value="NCBP3"/>
</dbReference>
<dbReference type="EMBL" id="CAXLJM020000015">
    <property type="protein sequence ID" value="CAL8081724.1"/>
    <property type="molecule type" value="Genomic_DNA"/>
</dbReference>
<feature type="compositionally biased region" description="Basic and acidic residues" evidence="3">
    <location>
        <begin position="62"/>
        <end position="81"/>
    </location>
</feature>
<feature type="region of interest" description="Disordered" evidence="3">
    <location>
        <begin position="54"/>
        <end position="149"/>
    </location>
</feature>
<accession>A0ABP1PZN5</accession>
<protein>
    <recommendedName>
        <fullName evidence="2">Nuclear cap-binding protein subunit 3</fullName>
    </recommendedName>
</protein>
<dbReference type="Pfam" id="PF10309">
    <property type="entry name" value="NCBP3"/>
    <property type="match status" value="1"/>
</dbReference>
<gene>
    <name evidence="4" type="ORF">ODALV1_LOCUS5002</name>
</gene>
<proteinExistence type="inferred from homology"/>
<feature type="compositionally biased region" description="Basic and acidic residues" evidence="3">
    <location>
        <begin position="520"/>
        <end position="534"/>
    </location>
</feature>
<dbReference type="Proteomes" id="UP001642540">
    <property type="component" value="Unassembled WGS sequence"/>
</dbReference>
<sequence length="679" mass="77650">MASEADVEPMDQDCDDGDDTLQVQVTNDLFGNNNETDDLLDFEEADDLEVAEFSKRAIKKGVPVEKHKRDEEKTGSTKERITISVVGDDNMEDTAKEDGEISETQSQSDDEKSDDGNGGYLSRSSSMRSSRKRNDIRRERSPIARRYPNPYLEFDDEKIQSRALRFGLTNSTTPSGTSQPDKPAQLADEDLLNLYISCRLIQDDGGELTLEKVASHHRLDSILIRGTNHMNTNEIFKYLYDLGQKPVAMEWVNDAMCVVIFDNKYDAATSMIKTSKPILMDPGLAERKRSMVETSSSDANKEKDETNEEKKDAMSEDFDFDKAEAIPQSWITVPMPPGYVWRLGTPCEKARGILVRYATKHDKKQERAERFSEFYKNYGNPNKSGGREDSRGENVHRRKKIRHQNSLSESDRKDQAVARESQLKMLNPNDKNGWGQLSAMWDDEEAFQNSARDRFTFTKQRSKDSDSSHSGVSPLKKQDSSKETTIPKAVDARDILKTRQKRKRGTYSSDEEESSDVEDNFNRADVNDSKDKGSFRRKGSKVEDDDDDGDNIAWRERLSAPRMRMHADEEEERQKRRAFRRLGRKKAGESSLQTNSWDFSRDSSNNSSFRSKTQNRRPISERLGAKRIPQKSANDNPRDENASFDLRHKLINMRKAGNDDDGNTDDEEDLQNLIFYSKD</sequence>
<dbReference type="PANTHER" id="PTHR16291">
    <property type="entry name" value="NUCLEAR CAP-BINDING PROTEIN SUBUNIT 3"/>
    <property type="match status" value="1"/>
</dbReference>
<dbReference type="PANTHER" id="PTHR16291:SF0">
    <property type="entry name" value="NUCLEAR CAP-BINDING PROTEIN SUBUNIT 3"/>
    <property type="match status" value="1"/>
</dbReference>
<name>A0ABP1PZN5_9HEXA</name>
<feature type="compositionally biased region" description="Basic and acidic residues" evidence="3">
    <location>
        <begin position="385"/>
        <end position="395"/>
    </location>
</feature>
<feature type="compositionally biased region" description="Basic and acidic residues" evidence="3">
    <location>
        <begin position="452"/>
        <end position="467"/>
    </location>
</feature>
<comment type="similarity">
    <text evidence="1">Belongs to the NCBP3 family.</text>
</comment>
<feature type="region of interest" description="Disordered" evidence="3">
    <location>
        <begin position="452"/>
        <end position="679"/>
    </location>
</feature>
<evidence type="ECO:0000256" key="2">
    <source>
        <dbReference type="ARBA" id="ARBA00019876"/>
    </source>
</evidence>
<feature type="region of interest" description="Disordered" evidence="3">
    <location>
        <begin position="283"/>
        <end position="315"/>
    </location>
</feature>